<evidence type="ECO:0000313" key="2">
    <source>
        <dbReference type="Proteomes" id="UP001234602"/>
    </source>
</evidence>
<dbReference type="EMBL" id="JAUCEY010000008">
    <property type="protein sequence ID" value="MDM5451121.1"/>
    <property type="molecule type" value="Genomic_DNA"/>
</dbReference>
<name>A0AAW7IHM0_9BACI</name>
<evidence type="ECO:0000313" key="1">
    <source>
        <dbReference type="EMBL" id="MDM5451121.1"/>
    </source>
</evidence>
<gene>
    <name evidence="1" type="ORF">QUF89_02520</name>
</gene>
<proteinExistence type="predicted"/>
<dbReference type="Proteomes" id="UP001234602">
    <property type="component" value="Unassembled WGS sequence"/>
</dbReference>
<reference evidence="1" key="1">
    <citation type="submission" date="2023-06" db="EMBL/GenBank/DDBJ databases">
        <title>Comparative genomics of Bacillaceae isolates and their secondary metabolite potential.</title>
        <authorList>
            <person name="Song L."/>
            <person name="Nielsen L.J."/>
            <person name="Mohite O."/>
            <person name="Xu X."/>
            <person name="Weber T."/>
            <person name="Kovacs A.T."/>
        </authorList>
    </citation>
    <scope>NUCLEOTIDE SEQUENCE</scope>
    <source>
        <strain evidence="1">D8_B_37</strain>
    </source>
</reference>
<protein>
    <submittedName>
        <fullName evidence="1">Uncharacterized protein</fullName>
    </submittedName>
</protein>
<dbReference type="AlphaFoldDB" id="A0AAW7IHM0"/>
<organism evidence="1 2">
    <name type="scientific">Peribacillus simplex</name>
    <dbReference type="NCBI Taxonomy" id="1478"/>
    <lineage>
        <taxon>Bacteria</taxon>
        <taxon>Bacillati</taxon>
        <taxon>Bacillota</taxon>
        <taxon>Bacilli</taxon>
        <taxon>Bacillales</taxon>
        <taxon>Bacillaceae</taxon>
        <taxon>Peribacillus</taxon>
    </lineage>
</organism>
<comment type="caution">
    <text evidence="1">The sequence shown here is derived from an EMBL/GenBank/DDBJ whole genome shotgun (WGS) entry which is preliminary data.</text>
</comment>
<dbReference type="RefSeq" id="WP_155727171.1">
    <property type="nucleotide sequence ID" value="NZ_CP011008.1"/>
</dbReference>
<sequence>MCGEHPHADIKWICGGKKQFQKTKGSDNAIRIGYHKFGSLIFKNQQGNWKRI</sequence>
<accession>A0AAW7IHM0</accession>